<evidence type="ECO:0000256" key="1">
    <source>
        <dbReference type="SAM" id="SignalP"/>
    </source>
</evidence>
<dbReference type="Pfam" id="PF13620">
    <property type="entry name" value="CarboxypepD_reg"/>
    <property type="match status" value="1"/>
</dbReference>
<proteinExistence type="predicted"/>
<dbReference type="SUPFAM" id="SSF56935">
    <property type="entry name" value="Porins"/>
    <property type="match status" value="1"/>
</dbReference>
<organism evidence="3 4">
    <name type="scientific">Taishania pollutisoli</name>
    <dbReference type="NCBI Taxonomy" id="2766479"/>
    <lineage>
        <taxon>Bacteria</taxon>
        <taxon>Pseudomonadati</taxon>
        <taxon>Bacteroidota</taxon>
        <taxon>Flavobacteriia</taxon>
        <taxon>Flavobacteriales</taxon>
        <taxon>Crocinitomicaceae</taxon>
        <taxon>Taishania</taxon>
    </lineage>
</organism>
<dbReference type="RefSeq" id="WP_163490786.1">
    <property type="nucleotide sequence ID" value="NZ_JACVEL010000002.1"/>
</dbReference>
<dbReference type="Proteomes" id="UP000652681">
    <property type="component" value="Unassembled WGS sequence"/>
</dbReference>
<dbReference type="EMBL" id="JACVEL010000002">
    <property type="protein sequence ID" value="MBC9811778.1"/>
    <property type="molecule type" value="Genomic_DNA"/>
</dbReference>
<dbReference type="InterPro" id="IPR037066">
    <property type="entry name" value="Plug_dom_sf"/>
</dbReference>
<gene>
    <name evidence="3" type="ORF">H9Y05_04740</name>
</gene>
<feature type="chain" id="PRO_5035145333" evidence="1">
    <location>
        <begin position="20"/>
        <end position="785"/>
    </location>
</feature>
<name>A0A8J6PNN2_9FLAO</name>
<evidence type="ECO:0000259" key="2">
    <source>
        <dbReference type="Pfam" id="PF07715"/>
    </source>
</evidence>
<dbReference type="Gene3D" id="2.170.130.10">
    <property type="entry name" value="TonB-dependent receptor, plug domain"/>
    <property type="match status" value="1"/>
</dbReference>
<dbReference type="SUPFAM" id="SSF49464">
    <property type="entry name" value="Carboxypeptidase regulatory domain-like"/>
    <property type="match status" value="1"/>
</dbReference>
<dbReference type="Pfam" id="PF07715">
    <property type="entry name" value="Plug"/>
    <property type="match status" value="1"/>
</dbReference>
<dbReference type="Gene3D" id="2.60.40.1120">
    <property type="entry name" value="Carboxypeptidase-like, regulatory domain"/>
    <property type="match status" value="1"/>
</dbReference>
<feature type="domain" description="TonB-dependent receptor plug" evidence="2">
    <location>
        <begin position="150"/>
        <end position="227"/>
    </location>
</feature>
<dbReference type="InterPro" id="IPR012910">
    <property type="entry name" value="Plug_dom"/>
</dbReference>
<keyword evidence="1" id="KW-0732">Signal</keyword>
<dbReference type="InterPro" id="IPR008969">
    <property type="entry name" value="CarboxyPept-like_regulatory"/>
</dbReference>
<evidence type="ECO:0000313" key="4">
    <source>
        <dbReference type="Proteomes" id="UP000652681"/>
    </source>
</evidence>
<protein>
    <submittedName>
        <fullName evidence="3">TonB-dependent receptor</fullName>
    </submittedName>
</protein>
<comment type="caution">
    <text evidence="3">The sequence shown here is derived from an EMBL/GenBank/DDBJ whole genome shotgun (WGS) entry which is preliminary data.</text>
</comment>
<reference evidence="3" key="1">
    <citation type="submission" date="2020-09" db="EMBL/GenBank/DDBJ databases">
        <title>Taishania pollutisoli gen. nov., sp. nov., Isolated from Tetrabromobisphenol A-Contaminated Soil.</title>
        <authorList>
            <person name="Chen Q."/>
        </authorList>
    </citation>
    <scope>NUCLEOTIDE SEQUENCE</scope>
    <source>
        <strain evidence="3">CZZ-1</strain>
    </source>
</reference>
<evidence type="ECO:0000313" key="3">
    <source>
        <dbReference type="EMBL" id="MBC9811778.1"/>
    </source>
</evidence>
<accession>A0A8J6PNN2</accession>
<keyword evidence="4" id="KW-1185">Reference proteome</keyword>
<feature type="signal peptide" evidence="1">
    <location>
        <begin position="1"/>
        <end position="19"/>
    </location>
</feature>
<sequence>MKFFLFSFLSLVLSAVSFGQTHNIRGFIYDKENGEPVSFEKVKLFKKDSTLFGGAMTDVYGLFSIPSVPKGEYYLSIETLDYELIEHPVSVTKADGITELKFNLEKIKNVQKIEGVSITAEAQRNKTQVQVSKISLDKAAIERIPTIGAENDIIGALSITPGVITTGDQGGQLYVRGGTPIQNKILLDGMTIYSPFHTIGFFSVFETELIKNTDIYTGGFDAKYGGRISSIMDITYRDGNRQKFGGKVSASPFMAKAVLEGPLGKRKADGSPRSGSYILSAKHSLLDYTSKTLYRNINNMSTSSGAGMPYTFTDVYGKITFNGDAGTKFSAFAFHNRDSVNYAIADLDWSSTGGGINFLLVPASSRTIIKGRLTGSHYKTTFQETGSPLRSSEIGGFDLAFDFTYFLQKESELTYGLNISGFNTSYLTYNELKRKIENTNFSTEIGAYVSYRYVAGRWVVQPSFRVQAYPSVANISPEPRLGVKFNATEFIRLKMSGGRYTQNFTSASSDRDIVNLFNGMLSAPENIQSNFVNQFGKERSPRNGLQTAWHAILGAEFDLAKNLSLNVEGYYKYFDQLSNINQNKIYDDTPEFADIDDVYKKNFLIESGESYGVDFLLKYDLSRFHLWAVYSLSKSTRWDGFVEYFPVFDRRHNINLVASYYLGKKKNTEIDVRWNFGSGLPFTPTAGYYQPESFPGGVTTDYTTSNSTTMGVLLGEFNSSRLPSYHRLDMTVKHRFLFKNAMELELIASVTNVYNRKNIFYVNRITNEVIYQFPILPSFGIGWKF</sequence>
<keyword evidence="3" id="KW-0675">Receptor</keyword>
<dbReference type="AlphaFoldDB" id="A0A8J6PNN2"/>